<comment type="caution">
    <text evidence="1">The sequence shown here is derived from an EMBL/GenBank/DDBJ whole genome shotgun (WGS) entry which is preliminary data.</text>
</comment>
<dbReference type="Proteomes" id="UP000189295">
    <property type="component" value="Unassembled WGS sequence"/>
</dbReference>
<dbReference type="InterPro" id="IPR021502">
    <property type="entry name" value="DUF3158"/>
</dbReference>
<dbReference type="AlphaFoldDB" id="A0A1V2K0M6"/>
<proteinExistence type="predicted"/>
<dbReference type="EMBL" id="MNPW01000013">
    <property type="protein sequence ID" value="ONH50915.1"/>
    <property type="molecule type" value="Genomic_DNA"/>
</dbReference>
<name>A0A1V2K0M6_PSECE</name>
<sequence>MYTLSPLPAQEAIASLKGLFKGKGQLLTLAETCIGQRDELMLHDMPRLLERAHVSPLHLLPVQLSRHGSQAGTCFLRWRRVDRSAMGTATWQAQLLAGHTPDALVPTLHRLEQQRLLFNAKISLLHAIAQLAQSTASKLDVAERTYQKRLSAIVSEAQ</sequence>
<dbReference type="OrthoDB" id="8559764at2"/>
<evidence type="ECO:0008006" key="3">
    <source>
        <dbReference type="Google" id="ProtNLM"/>
    </source>
</evidence>
<dbReference type="Pfam" id="PF11358">
    <property type="entry name" value="DUF3158"/>
    <property type="match status" value="1"/>
</dbReference>
<reference evidence="1 2" key="1">
    <citation type="submission" date="2016-10" db="EMBL/GenBank/DDBJ databases">
        <title>Pseudomonas lactis sp. nov. and Pseudomonas paralactis sp. nov., isolated from bovine raw milk.</title>
        <authorList>
            <person name="Von Neubeck M."/>
            <person name="Huptas C."/>
            <person name="Glueck C."/>
            <person name="Krewinkel M."/>
            <person name="Stoeckel M."/>
            <person name="Stressler T."/>
            <person name="Fischer L."/>
            <person name="Hinrichs J."/>
            <person name="Scherer S."/>
            <person name="Wenning M."/>
        </authorList>
    </citation>
    <scope>NUCLEOTIDE SEQUENCE [LARGE SCALE GENOMIC DNA]</scope>
    <source>
        <strain evidence="1 2">DSM 17516</strain>
    </source>
</reference>
<protein>
    <recommendedName>
        <fullName evidence="3">Integrase</fullName>
    </recommendedName>
</protein>
<organism evidence="1 2">
    <name type="scientific">Pseudomonas cedrina subsp. cedrina</name>
    <dbReference type="NCBI Taxonomy" id="76762"/>
    <lineage>
        <taxon>Bacteria</taxon>
        <taxon>Pseudomonadati</taxon>
        <taxon>Pseudomonadota</taxon>
        <taxon>Gammaproteobacteria</taxon>
        <taxon>Pseudomonadales</taxon>
        <taxon>Pseudomonadaceae</taxon>
        <taxon>Pseudomonas</taxon>
    </lineage>
</organism>
<dbReference type="RefSeq" id="WP_076954131.1">
    <property type="nucleotide sequence ID" value="NZ_MNPW01000013.1"/>
</dbReference>
<gene>
    <name evidence="1" type="ORF">BLL36_23685</name>
</gene>
<evidence type="ECO:0000313" key="1">
    <source>
        <dbReference type="EMBL" id="ONH50915.1"/>
    </source>
</evidence>
<evidence type="ECO:0000313" key="2">
    <source>
        <dbReference type="Proteomes" id="UP000189295"/>
    </source>
</evidence>
<accession>A0A1V2K0M6</accession>